<organism evidence="1 2">
    <name type="scientific">Dyella monticola</name>
    <dbReference type="NCBI Taxonomy" id="1927958"/>
    <lineage>
        <taxon>Bacteria</taxon>
        <taxon>Pseudomonadati</taxon>
        <taxon>Pseudomonadota</taxon>
        <taxon>Gammaproteobacteria</taxon>
        <taxon>Lysobacterales</taxon>
        <taxon>Rhodanobacteraceae</taxon>
        <taxon>Dyella</taxon>
    </lineage>
</organism>
<sequence>MHNIVSHGFCNTVHSRIGRAAARLQPALYQPSLLLGRDVDEFIELIHEFVTLGFIEPTETKQNNCDVRIV</sequence>
<reference evidence="1 2" key="1">
    <citation type="submission" date="2018-07" db="EMBL/GenBank/DDBJ databases">
        <title>Dyella monticola sp. nov. and Dyella psychrodurans sp. nov. isolated from monsoon evergreen broad-leaved forest soil of Dinghu Mountain, China.</title>
        <authorList>
            <person name="Gao Z."/>
            <person name="Qiu L."/>
        </authorList>
    </citation>
    <scope>NUCLEOTIDE SEQUENCE [LARGE SCALE GENOMIC DNA]</scope>
    <source>
        <strain evidence="1 2">4G-K06</strain>
    </source>
</reference>
<accession>A0A370X5T3</accession>
<name>A0A370X5T3_9GAMM</name>
<evidence type="ECO:0000313" key="1">
    <source>
        <dbReference type="EMBL" id="RDS83784.1"/>
    </source>
</evidence>
<dbReference type="EMBL" id="QRBE01000002">
    <property type="protein sequence ID" value="RDS83784.1"/>
    <property type="molecule type" value="Genomic_DNA"/>
</dbReference>
<dbReference type="Proteomes" id="UP000254258">
    <property type="component" value="Unassembled WGS sequence"/>
</dbReference>
<comment type="caution">
    <text evidence="1">The sequence shown here is derived from an EMBL/GenBank/DDBJ whole genome shotgun (WGS) entry which is preliminary data.</text>
</comment>
<protein>
    <submittedName>
        <fullName evidence="1">Uncharacterized protein</fullName>
    </submittedName>
</protein>
<keyword evidence="2" id="KW-1185">Reference proteome</keyword>
<gene>
    <name evidence="1" type="ORF">DWU98_05570</name>
</gene>
<proteinExistence type="predicted"/>
<dbReference type="AlphaFoldDB" id="A0A370X5T3"/>
<evidence type="ECO:0000313" key="2">
    <source>
        <dbReference type="Proteomes" id="UP000254258"/>
    </source>
</evidence>